<sequence>MNVLPRLLYLFQMLPVEIPKSTFDTLDKMITGFIWQKKRPRIRLKTLQLPKPKGGLKLPNFKYYYWAAQLKPLLVWLQNSADTRWLEIEESRCSIPLQTLPFLDTPAKEMTIWTKNTLKVWNKIQSAFKLSKQISLLSNIGYMKTFTPNNLDSEFKNWSNYGLSHIHQLINKGNFKTFEQIKSEFGLPKTDFYRYLQLRTFVTTHNNWTKLLESTPIENFLMDIQRGKGNDKVISKIYDLFLSINVHDSTNIKHKWETELQESIAGDTWEEICTEAQLTTNSNTWREFKWKVIVRFFRTPAITSKMNPTQPSPCWRNCGTQNANHTHIFWAFIRFFWLNVKLNRNTFHLRDV</sequence>
<dbReference type="PANTHER" id="PTHR31635">
    <property type="entry name" value="REVERSE TRANSCRIPTASE DOMAIN-CONTAINING PROTEIN-RELATED"/>
    <property type="match status" value="1"/>
</dbReference>
<dbReference type="STRING" id="32473.ENSXCOP00000006964"/>
<dbReference type="PANTHER" id="PTHR31635:SF196">
    <property type="entry name" value="REVERSE TRANSCRIPTASE DOMAIN-CONTAINING PROTEIN-RELATED"/>
    <property type="match status" value="1"/>
</dbReference>
<accession>A0A3B5LGH6</accession>
<reference evidence="1" key="1">
    <citation type="submission" date="2025-08" db="UniProtKB">
        <authorList>
            <consortium name="Ensembl"/>
        </authorList>
    </citation>
    <scope>IDENTIFICATION</scope>
</reference>
<dbReference type="GeneTree" id="ENSGT00940000164735"/>
<reference evidence="1" key="2">
    <citation type="submission" date="2025-09" db="UniProtKB">
        <authorList>
            <consortium name="Ensembl"/>
        </authorList>
    </citation>
    <scope>IDENTIFICATION</scope>
</reference>
<evidence type="ECO:0000313" key="1">
    <source>
        <dbReference type="Ensembl" id="ENSXCOP00000006964.1"/>
    </source>
</evidence>
<dbReference type="Proteomes" id="UP000261380">
    <property type="component" value="Unplaced"/>
</dbReference>
<keyword evidence="2" id="KW-1185">Reference proteome</keyword>
<proteinExistence type="predicted"/>
<dbReference type="Ensembl" id="ENSXCOT00000007052.1">
    <property type="protein sequence ID" value="ENSXCOP00000006964.1"/>
    <property type="gene ID" value="ENSXCOG00000005384.1"/>
</dbReference>
<name>A0A3B5LGH6_9TELE</name>
<dbReference type="AlphaFoldDB" id="A0A3B5LGH6"/>
<protein>
    <submittedName>
        <fullName evidence="1">Uncharacterized protein</fullName>
    </submittedName>
</protein>
<organism evidence="1 2">
    <name type="scientific">Xiphophorus couchianus</name>
    <name type="common">Monterrey platyfish</name>
    <dbReference type="NCBI Taxonomy" id="32473"/>
    <lineage>
        <taxon>Eukaryota</taxon>
        <taxon>Metazoa</taxon>
        <taxon>Chordata</taxon>
        <taxon>Craniata</taxon>
        <taxon>Vertebrata</taxon>
        <taxon>Euteleostomi</taxon>
        <taxon>Actinopterygii</taxon>
        <taxon>Neopterygii</taxon>
        <taxon>Teleostei</taxon>
        <taxon>Neoteleostei</taxon>
        <taxon>Acanthomorphata</taxon>
        <taxon>Ovalentaria</taxon>
        <taxon>Atherinomorphae</taxon>
        <taxon>Cyprinodontiformes</taxon>
        <taxon>Poeciliidae</taxon>
        <taxon>Poeciliinae</taxon>
        <taxon>Xiphophorus</taxon>
    </lineage>
</organism>
<evidence type="ECO:0000313" key="2">
    <source>
        <dbReference type="Proteomes" id="UP000261380"/>
    </source>
</evidence>